<name>A0A2H4SST6_CORMI</name>
<feature type="transmembrane region" description="Helical" evidence="6">
    <location>
        <begin position="74"/>
        <end position="99"/>
    </location>
</feature>
<proteinExistence type="predicted"/>
<dbReference type="EMBL" id="CP023326">
    <property type="protein sequence ID" value="ATY66171.1"/>
    <property type="molecule type" value="Genomic_DNA"/>
</dbReference>
<dbReference type="VEuPathDB" id="FungiDB:A9K55_001219"/>
<dbReference type="PANTHER" id="PTHR11785:SF382">
    <property type="entry name" value="LOW-AFFINITY METHIONINE PERMEASE"/>
    <property type="match status" value="1"/>
</dbReference>
<dbReference type="Proteomes" id="UP000323067">
    <property type="component" value="Chromosome iii"/>
</dbReference>
<feature type="transmembrane region" description="Helical" evidence="6">
    <location>
        <begin position="474"/>
        <end position="495"/>
    </location>
</feature>
<dbReference type="VEuPathDB" id="FungiDB:CCM_04655"/>
<comment type="subcellular location">
    <subcellularLocation>
        <location evidence="1">Membrane</location>
        <topology evidence="1">Multi-pass membrane protein</topology>
    </subcellularLocation>
</comment>
<evidence type="ECO:0000256" key="4">
    <source>
        <dbReference type="ARBA" id="ARBA00023136"/>
    </source>
</evidence>
<feature type="transmembrane region" description="Helical" evidence="6">
    <location>
        <begin position="193"/>
        <end position="214"/>
    </location>
</feature>
<dbReference type="GO" id="GO:0016020">
    <property type="term" value="C:membrane"/>
    <property type="evidence" value="ECO:0007669"/>
    <property type="project" value="UniProtKB-SubCell"/>
</dbReference>
<dbReference type="Pfam" id="PF13520">
    <property type="entry name" value="AA_permease_2"/>
    <property type="match status" value="1"/>
</dbReference>
<keyword evidence="4 6" id="KW-0472">Membrane</keyword>
<dbReference type="OrthoDB" id="5982228at2759"/>
<evidence type="ECO:0000256" key="1">
    <source>
        <dbReference type="ARBA" id="ARBA00004141"/>
    </source>
</evidence>
<feature type="region of interest" description="Disordered" evidence="5">
    <location>
        <begin position="1"/>
        <end position="21"/>
    </location>
</feature>
<dbReference type="Gene3D" id="1.20.1740.10">
    <property type="entry name" value="Amino acid/polyamine transporter I"/>
    <property type="match status" value="1"/>
</dbReference>
<feature type="transmembrane region" description="Helical" evidence="6">
    <location>
        <begin position="276"/>
        <end position="299"/>
    </location>
</feature>
<reference evidence="7 8" key="1">
    <citation type="journal article" date="2017" name="BMC Genomics">
        <title>Chromosome level assembly and secondary metabolite potential of the parasitic fungus Cordyceps militaris.</title>
        <authorList>
            <person name="Kramer G.J."/>
            <person name="Nodwell J.R."/>
        </authorList>
    </citation>
    <scope>NUCLEOTIDE SEQUENCE [LARGE SCALE GENOMIC DNA]</scope>
    <source>
        <strain evidence="7 8">ATCC 34164</strain>
    </source>
</reference>
<dbReference type="AlphaFoldDB" id="A0A2H4SST6"/>
<feature type="transmembrane region" description="Helical" evidence="6">
    <location>
        <begin position="409"/>
        <end position="428"/>
    </location>
</feature>
<feature type="transmembrane region" description="Helical" evidence="6">
    <location>
        <begin position="37"/>
        <end position="62"/>
    </location>
</feature>
<feature type="transmembrane region" description="Helical" evidence="6">
    <location>
        <begin position="163"/>
        <end position="181"/>
    </location>
</feature>
<protein>
    <submittedName>
        <fullName evidence="7">Amino acid polyamine transporter I</fullName>
    </submittedName>
</protein>
<feature type="transmembrane region" description="Helical" evidence="6">
    <location>
        <begin position="330"/>
        <end position="352"/>
    </location>
</feature>
<feature type="transmembrane region" description="Helical" evidence="6">
    <location>
        <begin position="242"/>
        <end position="264"/>
    </location>
</feature>
<dbReference type="InterPro" id="IPR002293">
    <property type="entry name" value="AA/rel_permease1"/>
</dbReference>
<evidence type="ECO:0000256" key="6">
    <source>
        <dbReference type="SAM" id="Phobius"/>
    </source>
</evidence>
<dbReference type="GO" id="GO:0015179">
    <property type="term" value="F:L-amino acid transmembrane transporter activity"/>
    <property type="evidence" value="ECO:0007669"/>
    <property type="project" value="TreeGrafter"/>
</dbReference>
<sequence>MDVRSDGPDSHGSNKTKGGRRTDVESQRFFYSDESKLGVFSTAFLIINKMIGAGIFTVPATVFRATGSVGVSLLLWLLGGVLALCGLSVYLSFGLALPYSGGEKNYLERVYRRPKHLTTCVLAAQMVLLGFSAGNAVACGQLIVDACRSSGAAAAAARESWAARGIGLACVSFAALLHGALPRWGVRLMNLVGVFKVLVMLVVAFSGVAALAGYRGTDDPHNFEHSFSAADMARYGSGEFRGYAGALLGIVYSFGGWEGANYVLGEVRNPRRTLAIAAPLAVGTVTVLYMLANIAYFAAVRKLDIAASEVLVAALFFKNMFGDDAAAKTLPVFVAVSSLGSVLATSFAHARLNQELGKERILPFGRFWASNKPLNAPAAALFLHWLVTVIVLVAPPLGQSYEAIIELSVYPRAWINLLLTVGLIYLQWNKAERWKSPWHTYLPISVVFLLLNGFLIIGPFIPPSAASISPDSSFLFPLLGLAVLMSGVLYWAVWIKLVPRLRGYRIESERVFGRDEVVQYRRVKC</sequence>
<evidence type="ECO:0000313" key="7">
    <source>
        <dbReference type="EMBL" id="ATY66171.1"/>
    </source>
</evidence>
<feature type="transmembrane region" description="Helical" evidence="6">
    <location>
        <begin position="373"/>
        <end position="397"/>
    </location>
</feature>
<evidence type="ECO:0000256" key="5">
    <source>
        <dbReference type="SAM" id="MobiDB-lite"/>
    </source>
</evidence>
<evidence type="ECO:0000256" key="3">
    <source>
        <dbReference type="ARBA" id="ARBA00022989"/>
    </source>
</evidence>
<dbReference type="InterPro" id="IPR050598">
    <property type="entry name" value="AminoAcid_Transporter"/>
</dbReference>
<feature type="transmembrane region" description="Helical" evidence="6">
    <location>
        <begin position="120"/>
        <end position="143"/>
    </location>
</feature>
<keyword evidence="3 6" id="KW-1133">Transmembrane helix</keyword>
<organism evidence="7 8">
    <name type="scientific">Cordyceps militaris</name>
    <name type="common">Caterpillar fungus</name>
    <name type="synonym">Clavaria militaris</name>
    <dbReference type="NCBI Taxonomy" id="73501"/>
    <lineage>
        <taxon>Eukaryota</taxon>
        <taxon>Fungi</taxon>
        <taxon>Dikarya</taxon>
        <taxon>Ascomycota</taxon>
        <taxon>Pezizomycotina</taxon>
        <taxon>Sordariomycetes</taxon>
        <taxon>Hypocreomycetidae</taxon>
        <taxon>Hypocreales</taxon>
        <taxon>Cordycipitaceae</taxon>
        <taxon>Cordyceps</taxon>
    </lineage>
</organism>
<dbReference type="PANTHER" id="PTHR11785">
    <property type="entry name" value="AMINO ACID TRANSPORTER"/>
    <property type="match status" value="1"/>
</dbReference>
<accession>A0A2H4SST6</accession>
<feature type="transmembrane region" description="Helical" evidence="6">
    <location>
        <begin position="440"/>
        <end position="462"/>
    </location>
</feature>
<gene>
    <name evidence="7" type="ORF">A9K55_001219</name>
</gene>
<dbReference type="PIRSF" id="PIRSF006060">
    <property type="entry name" value="AA_transporter"/>
    <property type="match status" value="1"/>
</dbReference>
<evidence type="ECO:0000256" key="2">
    <source>
        <dbReference type="ARBA" id="ARBA00022692"/>
    </source>
</evidence>
<keyword evidence="2 6" id="KW-0812">Transmembrane</keyword>
<evidence type="ECO:0000313" key="8">
    <source>
        <dbReference type="Proteomes" id="UP000323067"/>
    </source>
</evidence>